<feature type="transmembrane region" description="Helical" evidence="5">
    <location>
        <begin position="129"/>
        <end position="146"/>
    </location>
</feature>
<dbReference type="RefSeq" id="WP_160656655.1">
    <property type="nucleotide sequence ID" value="NZ_JBHRWU010000001.1"/>
</dbReference>
<keyword evidence="4 5" id="KW-0472">Membrane</keyword>
<dbReference type="InterPro" id="IPR038665">
    <property type="entry name" value="Voltage-dep_anion_channel_sf"/>
</dbReference>
<dbReference type="GO" id="GO:0046583">
    <property type="term" value="F:monoatomic cation efflux transmembrane transporter activity"/>
    <property type="evidence" value="ECO:0007669"/>
    <property type="project" value="TreeGrafter"/>
</dbReference>
<reference evidence="6 7" key="1">
    <citation type="submission" date="2019-12" db="EMBL/GenBank/DDBJ databases">
        <title>Salinicoccus cyprini sp. nov., isolated from gastro-intestinal tract of mirror carp, Cyprinus carpio var. specularis, collected from Gobind Sagar Reservoir, Himachal Pradesh, India.</title>
        <authorList>
            <person name="Talwar C."/>
            <person name="Singh A.K."/>
            <person name="Lal R."/>
            <person name="Negi R.K."/>
        </authorList>
    </citation>
    <scope>NUCLEOTIDE SEQUENCE [LARGE SCALE GENOMIC DNA]</scope>
    <source>
        <strain evidence="6 7">J-82</strain>
    </source>
</reference>
<name>A0A6N8U0Q1_9STAP</name>
<feature type="transmembrane region" description="Helical" evidence="5">
    <location>
        <begin position="214"/>
        <end position="235"/>
    </location>
</feature>
<dbReference type="Gene3D" id="1.50.10.150">
    <property type="entry name" value="Voltage-dependent anion channel"/>
    <property type="match status" value="1"/>
</dbReference>
<feature type="transmembrane region" description="Helical" evidence="5">
    <location>
        <begin position="277"/>
        <end position="298"/>
    </location>
</feature>
<evidence type="ECO:0000313" key="6">
    <source>
        <dbReference type="EMBL" id="MXQ51660.1"/>
    </source>
</evidence>
<dbReference type="InterPro" id="IPR052951">
    <property type="entry name" value="Tellurite_res_ion_channel"/>
</dbReference>
<evidence type="ECO:0000256" key="2">
    <source>
        <dbReference type="ARBA" id="ARBA00022692"/>
    </source>
</evidence>
<dbReference type="Pfam" id="PF03595">
    <property type="entry name" value="SLAC1"/>
    <property type="match status" value="1"/>
</dbReference>
<feature type="transmembrane region" description="Helical" evidence="5">
    <location>
        <begin position="67"/>
        <end position="87"/>
    </location>
</feature>
<organism evidence="6 7">
    <name type="scientific">Salinicoccus hispanicus</name>
    <dbReference type="NCBI Taxonomy" id="157225"/>
    <lineage>
        <taxon>Bacteria</taxon>
        <taxon>Bacillati</taxon>
        <taxon>Bacillota</taxon>
        <taxon>Bacilli</taxon>
        <taxon>Bacillales</taxon>
        <taxon>Staphylococcaceae</taxon>
        <taxon>Salinicoccus</taxon>
    </lineage>
</organism>
<evidence type="ECO:0000256" key="5">
    <source>
        <dbReference type="SAM" id="Phobius"/>
    </source>
</evidence>
<dbReference type="EMBL" id="WUUK01000004">
    <property type="protein sequence ID" value="MXQ51660.1"/>
    <property type="molecule type" value="Genomic_DNA"/>
</dbReference>
<gene>
    <name evidence="6" type="ORF">GQ671_10335</name>
</gene>
<feature type="transmembrane region" description="Helical" evidence="5">
    <location>
        <begin position="99"/>
        <end position="120"/>
    </location>
</feature>
<feature type="transmembrane region" description="Helical" evidence="5">
    <location>
        <begin position="158"/>
        <end position="175"/>
    </location>
</feature>
<feature type="transmembrane region" description="Helical" evidence="5">
    <location>
        <begin position="187"/>
        <end position="208"/>
    </location>
</feature>
<feature type="transmembrane region" description="Helical" evidence="5">
    <location>
        <begin position="33"/>
        <end position="55"/>
    </location>
</feature>
<keyword evidence="3 5" id="KW-1133">Transmembrane helix</keyword>
<evidence type="ECO:0000256" key="1">
    <source>
        <dbReference type="ARBA" id="ARBA00004141"/>
    </source>
</evidence>
<dbReference type="PANTHER" id="PTHR37955">
    <property type="entry name" value="TELLURITE RESISTANCE PROTEIN TEHA"/>
    <property type="match status" value="1"/>
</dbReference>
<evidence type="ECO:0000256" key="4">
    <source>
        <dbReference type="ARBA" id="ARBA00023136"/>
    </source>
</evidence>
<sequence length="316" mass="35562">MKRFLYQVPVSICGLILGLVSLGSLFFSIERHILGWTFIIMGVLLMLPFLMKIIITGRDALNSLNNPVAAAISPTFPMSLMVLSSTLSQFTANDILMLIVWWGAILMHFALIIFFTLYFITPNRIRAEYINPGWFVTFVGIGIIPTTSKNFGVEFGQAVIWIALLFYMILLPIIIRQMIKQKASRSAFPLTAILAAPGSLCLTGYITVATHPSAILIYTLLILSQVLYFFIVAMIPKMLESKFHPSYAALTFPTVISATAIIHALELMNSIGRISIMLTYLSTFELYLAVAIVIYVLMRYTRFIGQCYFESRRSYE</sequence>
<evidence type="ECO:0000256" key="3">
    <source>
        <dbReference type="ARBA" id="ARBA00022989"/>
    </source>
</evidence>
<accession>A0A6N8U0Q1</accession>
<dbReference type="GO" id="GO:0005886">
    <property type="term" value="C:plasma membrane"/>
    <property type="evidence" value="ECO:0007669"/>
    <property type="project" value="TreeGrafter"/>
</dbReference>
<proteinExistence type="predicted"/>
<keyword evidence="7" id="KW-1185">Reference proteome</keyword>
<feature type="transmembrane region" description="Helical" evidence="5">
    <location>
        <begin position="247"/>
        <end position="265"/>
    </location>
</feature>
<protein>
    <submittedName>
        <fullName evidence="6">C4-dicarboxylate ABC transporter</fullName>
    </submittedName>
</protein>
<dbReference type="InterPro" id="IPR004695">
    <property type="entry name" value="SLAC1/Mae1/Ssu1/TehA"/>
</dbReference>
<comment type="subcellular location">
    <subcellularLocation>
        <location evidence="1">Membrane</location>
        <topology evidence="1">Multi-pass membrane protein</topology>
    </subcellularLocation>
</comment>
<dbReference type="Proteomes" id="UP000436284">
    <property type="component" value="Unassembled WGS sequence"/>
</dbReference>
<keyword evidence="2 5" id="KW-0812">Transmembrane</keyword>
<feature type="transmembrane region" description="Helical" evidence="5">
    <location>
        <begin position="7"/>
        <end position="27"/>
    </location>
</feature>
<dbReference type="AlphaFoldDB" id="A0A6N8U0Q1"/>
<evidence type="ECO:0000313" key="7">
    <source>
        <dbReference type="Proteomes" id="UP000436284"/>
    </source>
</evidence>
<comment type="caution">
    <text evidence="6">The sequence shown here is derived from an EMBL/GenBank/DDBJ whole genome shotgun (WGS) entry which is preliminary data.</text>
</comment>
<dbReference type="CDD" id="cd09325">
    <property type="entry name" value="TDT_C4-dicarb_trans"/>
    <property type="match status" value="1"/>
</dbReference>
<dbReference type="OrthoDB" id="309023at2"/>
<dbReference type="PANTHER" id="PTHR37955:SF1">
    <property type="entry name" value="DEP DOMAIN-CONTAINING PROTEIN"/>
    <property type="match status" value="1"/>
</dbReference>